<dbReference type="InterPro" id="IPR008775">
    <property type="entry name" value="Phytyl_CoA_dOase-like"/>
</dbReference>
<dbReference type="GeneID" id="63790076"/>
<gene>
    <name evidence="8" type="ORF">BHQ10_000859</name>
</gene>
<accession>A0A364KMS8</accession>
<evidence type="ECO:0000313" key="9">
    <source>
        <dbReference type="Proteomes" id="UP000249363"/>
    </source>
</evidence>
<dbReference type="Gene3D" id="2.60.120.620">
    <property type="entry name" value="q2cbj1_9rhob like domain"/>
    <property type="match status" value="1"/>
</dbReference>
<proteinExistence type="inferred from homology"/>
<evidence type="ECO:0000256" key="5">
    <source>
        <dbReference type="ARBA" id="ARBA00022964"/>
    </source>
</evidence>
<name>A0A364KMS8_TALAM</name>
<evidence type="ECO:0000256" key="1">
    <source>
        <dbReference type="ARBA" id="ARBA00001962"/>
    </source>
</evidence>
<evidence type="ECO:0000256" key="2">
    <source>
        <dbReference type="ARBA" id="ARBA00005830"/>
    </source>
</evidence>
<evidence type="ECO:0008006" key="10">
    <source>
        <dbReference type="Google" id="ProtNLM"/>
    </source>
</evidence>
<evidence type="ECO:0000256" key="3">
    <source>
        <dbReference type="ARBA" id="ARBA00011738"/>
    </source>
</evidence>
<comment type="cofactor">
    <cofactor evidence="1">
        <name>Fe cation</name>
        <dbReference type="ChEBI" id="CHEBI:24875"/>
    </cofactor>
</comment>
<comment type="similarity">
    <text evidence="2">Belongs to the PhyH family.</text>
</comment>
<protein>
    <recommendedName>
        <fullName evidence="10">Phytanoyl-CoA dioxygenase</fullName>
    </recommendedName>
</protein>
<keyword evidence="5" id="KW-0223">Dioxygenase</keyword>
<dbReference type="OrthoDB" id="445007at2759"/>
<dbReference type="PANTHER" id="PTHR20883:SF45">
    <property type="entry name" value="PHYTANOYL-COA DIOXYGENASE FAMILY PROTEIN"/>
    <property type="match status" value="1"/>
</dbReference>
<keyword evidence="9" id="KW-1185">Reference proteome</keyword>
<evidence type="ECO:0000256" key="4">
    <source>
        <dbReference type="ARBA" id="ARBA00022723"/>
    </source>
</evidence>
<dbReference type="GO" id="GO:0046872">
    <property type="term" value="F:metal ion binding"/>
    <property type="evidence" value="ECO:0007669"/>
    <property type="project" value="UniProtKB-KW"/>
</dbReference>
<keyword evidence="7" id="KW-0408">Iron</keyword>
<dbReference type="AlphaFoldDB" id="A0A364KMS8"/>
<dbReference type="SUPFAM" id="SSF51197">
    <property type="entry name" value="Clavaminate synthase-like"/>
    <property type="match status" value="1"/>
</dbReference>
<comment type="subunit">
    <text evidence="3">Homodimer.</text>
</comment>
<dbReference type="GO" id="GO:0051213">
    <property type="term" value="F:dioxygenase activity"/>
    <property type="evidence" value="ECO:0007669"/>
    <property type="project" value="UniProtKB-KW"/>
</dbReference>
<dbReference type="Pfam" id="PF05721">
    <property type="entry name" value="PhyH"/>
    <property type="match status" value="1"/>
</dbReference>
<dbReference type="EMBL" id="MIKG01000001">
    <property type="protein sequence ID" value="RAO64847.1"/>
    <property type="molecule type" value="Genomic_DNA"/>
</dbReference>
<dbReference type="Proteomes" id="UP000249363">
    <property type="component" value="Unassembled WGS sequence"/>
</dbReference>
<evidence type="ECO:0000256" key="6">
    <source>
        <dbReference type="ARBA" id="ARBA00023002"/>
    </source>
</evidence>
<dbReference type="PANTHER" id="PTHR20883">
    <property type="entry name" value="PHYTANOYL-COA DIOXYGENASE DOMAIN CONTAINING 1"/>
    <property type="match status" value="1"/>
</dbReference>
<evidence type="ECO:0000313" key="8">
    <source>
        <dbReference type="EMBL" id="RAO64847.1"/>
    </source>
</evidence>
<keyword evidence="4" id="KW-0479">Metal-binding</keyword>
<dbReference type="RefSeq" id="XP_040729364.1">
    <property type="nucleotide sequence ID" value="XM_040881411.1"/>
</dbReference>
<keyword evidence="6" id="KW-0560">Oxidoreductase</keyword>
<reference evidence="8 9" key="1">
    <citation type="journal article" date="2017" name="Biotechnol. Biofuels">
        <title>Differential beta-glucosidase expression as a function of carbon source availability in Talaromyces amestolkiae: a genomic and proteomic approach.</title>
        <authorList>
            <person name="de Eugenio L.I."/>
            <person name="Mendez-Liter J.A."/>
            <person name="Nieto-Dominguez M."/>
            <person name="Alonso L."/>
            <person name="Gil-Munoz J."/>
            <person name="Barriuso J."/>
            <person name="Prieto A."/>
            <person name="Martinez M.J."/>
        </authorList>
    </citation>
    <scope>NUCLEOTIDE SEQUENCE [LARGE SCALE GENOMIC DNA]</scope>
    <source>
        <strain evidence="8 9">CIB</strain>
    </source>
</reference>
<comment type="caution">
    <text evidence="8">The sequence shown here is derived from an EMBL/GenBank/DDBJ whole genome shotgun (WGS) entry which is preliminary data.</text>
</comment>
<evidence type="ECO:0000256" key="7">
    <source>
        <dbReference type="ARBA" id="ARBA00023004"/>
    </source>
</evidence>
<dbReference type="STRING" id="1196081.A0A364KMS8"/>
<sequence length="312" mass="34618">MAQVATRRYPGPLDPSYVPEVSITRLPATAPIEKILAILDRDGGIILEDFATAEELQKIEDEIKESHREEDNGKTHTGLPIVPSETRVVPGLVGRSKTVAELCERPVLNQLREEILVDKFSVTREQFTDHYRIDPLLSISLSFQINTGAPRQSLHRDDAIHGTKHSAPFDLKKASQFACLIAGCETTRANGATMFVPGSHRWDDNRIPRVDELCFAEMKAGSALIFMGAAYHGGGHNSVPNFCRIVHGLFFVRGTLRTEENQFLTIPHSKALTMTPGMRTLLGYKKPDTALGLVENRDPNDDLEDVFKHLAA</sequence>
<organism evidence="8 9">
    <name type="scientific">Talaromyces amestolkiae</name>
    <dbReference type="NCBI Taxonomy" id="1196081"/>
    <lineage>
        <taxon>Eukaryota</taxon>
        <taxon>Fungi</taxon>
        <taxon>Dikarya</taxon>
        <taxon>Ascomycota</taxon>
        <taxon>Pezizomycotina</taxon>
        <taxon>Eurotiomycetes</taxon>
        <taxon>Eurotiomycetidae</taxon>
        <taxon>Eurotiales</taxon>
        <taxon>Trichocomaceae</taxon>
        <taxon>Talaromyces</taxon>
        <taxon>Talaromyces sect. Talaromyces</taxon>
    </lineage>
</organism>